<name>A0A1J5S632_9ZZZZ</name>
<dbReference type="NCBIfam" id="TIGR00114">
    <property type="entry name" value="lumazine-synth"/>
    <property type="match status" value="1"/>
</dbReference>
<dbReference type="PANTHER" id="PTHR21058">
    <property type="entry name" value="6,7-DIMETHYL-8-RIBITYLLUMAZINE SYNTHASE DMRL SYNTHASE LUMAZINE SYNTHASE"/>
    <property type="match status" value="1"/>
</dbReference>
<dbReference type="GO" id="GO:0009231">
    <property type="term" value="P:riboflavin biosynthetic process"/>
    <property type="evidence" value="ECO:0007669"/>
    <property type="project" value="UniProtKB-UniPathway"/>
</dbReference>
<dbReference type="InterPro" id="IPR036467">
    <property type="entry name" value="LS/RS_sf"/>
</dbReference>
<dbReference type="PANTHER" id="PTHR21058:SF0">
    <property type="entry name" value="6,7-DIMETHYL-8-RIBITYLLUMAZINE SYNTHASE"/>
    <property type="match status" value="1"/>
</dbReference>
<evidence type="ECO:0000256" key="2">
    <source>
        <dbReference type="ARBA" id="ARBA00007424"/>
    </source>
</evidence>
<evidence type="ECO:0000256" key="3">
    <source>
        <dbReference type="ARBA" id="ARBA00012664"/>
    </source>
</evidence>
<dbReference type="AlphaFoldDB" id="A0A1J5S632"/>
<dbReference type="EMBL" id="MLJW01000063">
    <property type="protein sequence ID" value="OIR03751.1"/>
    <property type="molecule type" value="Genomic_DNA"/>
</dbReference>
<dbReference type="HAMAP" id="MF_00178">
    <property type="entry name" value="Lumazine_synth"/>
    <property type="match status" value="1"/>
</dbReference>
<dbReference type="GO" id="GO:0000906">
    <property type="term" value="F:6,7-dimethyl-8-ribityllumazine synthase activity"/>
    <property type="evidence" value="ECO:0007669"/>
    <property type="project" value="UniProtKB-EC"/>
</dbReference>
<proteinExistence type="inferred from homology"/>
<dbReference type="GO" id="GO:0009349">
    <property type="term" value="C:riboflavin synthase complex"/>
    <property type="evidence" value="ECO:0007669"/>
    <property type="project" value="InterPro"/>
</dbReference>
<comment type="pathway">
    <text evidence="1">Cofactor biosynthesis; riboflavin biosynthesis; riboflavin from 2-hydroxy-3-oxobutyl phosphate and 5-amino-6-(D-ribitylamino)uracil: step 1/2.</text>
</comment>
<keyword evidence="5 7" id="KW-0808">Transferase</keyword>
<comment type="caution">
    <text evidence="7">The sequence shown here is derived from an EMBL/GenBank/DDBJ whole genome shotgun (WGS) entry which is preliminary data.</text>
</comment>
<dbReference type="Gene3D" id="3.40.50.960">
    <property type="entry name" value="Lumazine/riboflavin synthase"/>
    <property type="match status" value="1"/>
</dbReference>
<dbReference type="Pfam" id="PF00885">
    <property type="entry name" value="DMRL_synthase"/>
    <property type="match status" value="1"/>
</dbReference>
<dbReference type="CDD" id="cd09209">
    <property type="entry name" value="Lumazine_synthase-I"/>
    <property type="match status" value="1"/>
</dbReference>
<evidence type="ECO:0000256" key="5">
    <source>
        <dbReference type="ARBA" id="ARBA00022679"/>
    </source>
</evidence>
<comment type="similarity">
    <text evidence="2">Belongs to the DMRL synthase family.</text>
</comment>
<dbReference type="InterPro" id="IPR002180">
    <property type="entry name" value="LS/RS"/>
</dbReference>
<reference evidence="7" key="1">
    <citation type="submission" date="2016-10" db="EMBL/GenBank/DDBJ databases">
        <title>Sequence of Gallionella enrichment culture.</title>
        <authorList>
            <person name="Poehlein A."/>
            <person name="Muehling M."/>
            <person name="Daniel R."/>
        </authorList>
    </citation>
    <scope>NUCLEOTIDE SEQUENCE</scope>
</reference>
<evidence type="ECO:0000256" key="6">
    <source>
        <dbReference type="ARBA" id="ARBA00048785"/>
    </source>
</evidence>
<evidence type="ECO:0000256" key="1">
    <source>
        <dbReference type="ARBA" id="ARBA00004917"/>
    </source>
</evidence>
<sequence>MSLSAPSPKTISGAASFRVGVAAARFNERHVDALLDAVIGHLRANGVKATSIEVERVPGSNELPSALQLMSGRGKFDVMIALGVLIRGDTIHYELIADSTTQALHRVSLDSRTPVINGVVVAETRKQADDRCFGKVPRGVEFAQTALEMASLKRRLTKS</sequence>
<dbReference type="InterPro" id="IPR034964">
    <property type="entry name" value="LS"/>
</dbReference>
<keyword evidence="4" id="KW-0686">Riboflavin biosynthesis</keyword>
<protein>
    <recommendedName>
        <fullName evidence="3">6,7-dimethyl-8-ribityllumazine synthase</fullName>
        <ecNumber evidence="3">2.5.1.78</ecNumber>
    </recommendedName>
</protein>
<comment type="catalytic activity">
    <reaction evidence="6">
        <text>(2S)-2-hydroxy-3-oxobutyl phosphate + 5-amino-6-(D-ribitylamino)uracil = 6,7-dimethyl-8-(1-D-ribityl)lumazine + phosphate + 2 H2O + H(+)</text>
        <dbReference type="Rhea" id="RHEA:26152"/>
        <dbReference type="ChEBI" id="CHEBI:15377"/>
        <dbReference type="ChEBI" id="CHEBI:15378"/>
        <dbReference type="ChEBI" id="CHEBI:15934"/>
        <dbReference type="ChEBI" id="CHEBI:43474"/>
        <dbReference type="ChEBI" id="CHEBI:58201"/>
        <dbReference type="ChEBI" id="CHEBI:58830"/>
        <dbReference type="EC" id="2.5.1.78"/>
    </reaction>
</comment>
<organism evidence="7">
    <name type="scientific">mine drainage metagenome</name>
    <dbReference type="NCBI Taxonomy" id="410659"/>
    <lineage>
        <taxon>unclassified sequences</taxon>
        <taxon>metagenomes</taxon>
        <taxon>ecological metagenomes</taxon>
    </lineage>
</organism>
<dbReference type="UniPathway" id="UPA00275">
    <property type="reaction ID" value="UER00404"/>
</dbReference>
<dbReference type="SUPFAM" id="SSF52121">
    <property type="entry name" value="Lumazine synthase"/>
    <property type="match status" value="1"/>
</dbReference>
<gene>
    <name evidence="7" type="primary">ribH_4</name>
    <name evidence="7" type="ORF">GALL_141680</name>
</gene>
<evidence type="ECO:0000313" key="7">
    <source>
        <dbReference type="EMBL" id="OIR03751.1"/>
    </source>
</evidence>
<accession>A0A1J5S632</accession>
<evidence type="ECO:0000256" key="4">
    <source>
        <dbReference type="ARBA" id="ARBA00022619"/>
    </source>
</evidence>
<dbReference type="EC" id="2.5.1.78" evidence="3"/>